<sequence>MLIYKYVPVARFFSNFKFRFTPAEDLNDPMELVPDIRLRDPAAYARDITSRNIESAYFRLLLSNPDLSPEEAWARIAAAAEQLERQFDPIATVKKIYETFMRTTNKNVGVLSLSEDPCSAPMWAHYADEYKGLAIGLDTSSEFFQPKPEEPRVCGQLMNVVYTDTSPVVYVEPGKLDIPKEVFFTKARSWEYEKEWRIIKYLPQASEIVDGPEGKKICLFDVPPAAVKEVIFGSKISADVLEQVEQALQARAPHVLRKRITPVPGDGLRVVDC</sequence>
<dbReference type="AlphaFoldDB" id="A0A9W3K1X5"/>
<gene>
    <name evidence="1" type="ORF">GEM_3056</name>
</gene>
<evidence type="ECO:0000313" key="1">
    <source>
        <dbReference type="EMBL" id="AFQ49452.1"/>
    </source>
</evidence>
<protein>
    <recommendedName>
        <fullName evidence="3">DUF2971 domain-containing protein</fullName>
    </recommendedName>
</protein>
<accession>A0A9W3K1X5</accession>
<reference evidence="1 2" key="1">
    <citation type="journal article" date="2012" name="J. Bacteriol.">
        <title>Complete Genome Sequence of Burkholderia sp. Strain GG4, a Betaproteobacterium That Reduces 3-Oxo-N-Acylhomoserine Lactones and Produces Different N-Acylhomoserine Lactones.</title>
        <authorList>
            <person name="Hong K.W."/>
            <person name="Koh C.L."/>
            <person name="Sam C.K."/>
            <person name="Yin W.F."/>
            <person name="Chan K.G."/>
        </authorList>
    </citation>
    <scope>NUCLEOTIDE SEQUENCE [LARGE SCALE GENOMIC DNA]</scope>
    <source>
        <strain evidence="1 2">GG4</strain>
    </source>
</reference>
<dbReference type="RefSeq" id="WP_014898269.1">
    <property type="nucleotide sequence ID" value="NC_018513.1"/>
</dbReference>
<name>A0A9W3K1X5_BURCE</name>
<evidence type="ECO:0008006" key="3">
    <source>
        <dbReference type="Google" id="ProtNLM"/>
    </source>
</evidence>
<dbReference type="KEGG" id="bct:GEM_3056"/>
<dbReference type="EMBL" id="CP003774">
    <property type="protein sequence ID" value="AFQ49452.1"/>
    <property type="molecule type" value="Genomic_DNA"/>
</dbReference>
<proteinExistence type="predicted"/>
<dbReference type="Proteomes" id="UP000032866">
    <property type="component" value="Chromosome 1"/>
</dbReference>
<evidence type="ECO:0000313" key="2">
    <source>
        <dbReference type="Proteomes" id="UP000032866"/>
    </source>
</evidence>
<dbReference type="InterPro" id="IPR021352">
    <property type="entry name" value="DUF2971"/>
</dbReference>
<dbReference type="Pfam" id="PF11185">
    <property type="entry name" value="DUF2971"/>
    <property type="match status" value="1"/>
</dbReference>
<organism evidence="1 2">
    <name type="scientific">Burkholderia cepacia GG4</name>
    <dbReference type="NCBI Taxonomy" id="1009846"/>
    <lineage>
        <taxon>Bacteria</taxon>
        <taxon>Pseudomonadati</taxon>
        <taxon>Pseudomonadota</taxon>
        <taxon>Betaproteobacteria</taxon>
        <taxon>Burkholderiales</taxon>
        <taxon>Burkholderiaceae</taxon>
        <taxon>Burkholderia</taxon>
        <taxon>Burkholderia cepacia complex</taxon>
    </lineage>
</organism>